<feature type="compositionally biased region" description="Basic and acidic residues" evidence="1">
    <location>
        <begin position="79"/>
        <end position="90"/>
    </location>
</feature>
<dbReference type="EMBL" id="PDUG01000002">
    <property type="protein sequence ID" value="PIC43739.1"/>
    <property type="molecule type" value="Genomic_DNA"/>
</dbReference>
<evidence type="ECO:0000313" key="3">
    <source>
        <dbReference type="Proteomes" id="UP000230233"/>
    </source>
</evidence>
<gene>
    <name evidence="2" type="primary">Cnig_chr_II.g4364</name>
    <name evidence="2" type="ORF">B9Z55_004364</name>
</gene>
<reference evidence="3" key="1">
    <citation type="submission" date="2017-10" db="EMBL/GenBank/DDBJ databases">
        <title>Rapid genome shrinkage in a self-fertile nematode reveals novel sperm competition proteins.</title>
        <authorList>
            <person name="Yin D."/>
            <person name="Schwarz E.M."/>
            <person name="Thomas C.G."/>
            <person name="Felde R.L."/>
            <person name="Korf I.F."/>
            <person name="Cutter A.D."/>
            <person name="Schartner C.M."/>
            <person name="Ralston E.J."/>
            <person name="Meyer B.J."/>
            <person name="Haag E.S."/>
        </authorList>
    </citation>
    <scope>NUCLEOTIDE SEQUENCE [LARGE SCALE GENOMIC DNA]</scope>
    <source>
        <strain evidence="3">JU1422</strain>
    </source>
</reference>
<dbReference type="AlphaFoldDB" id="A0A2G5UW64"/>
<organism evidence="2 3">
    <name type="scientific">Caenorhabditis nigoni</name>
    <dbReference type="NCBI Taxonomy" id="1611254"/>
    <lineage>
        <taxon>Eukaryota</taxon>
        <taxon>Metazoa</taxon>
        <taxon>Ecdysozoa</taxon>
        <taxon>Nematoda</taxon>
        <taxon>Chromadorea</taxon>
        <taxon>Rhabditida</taxon>
        <taxon>Rhabditina</taxon>
        <taxon>Rhabditomorpha</taxon>
        <taxon>Rhabditoidea</taxon>
        <taxon>Rhabditidae</taxon>
        <taxon>Peloderinae</taxon>
        <taxon>Caenorhabditis</taxon>
    </lineage>
</organism>
<feature type="region of interest" description="Disordered" evidence="1">
    <location>
        <begin position="20"/>
        <end position="91"/>
    </location>
</feature>
<dbReference type="Proteomes" id="UP000230233">
    <property type="component" value="Chromosome II"/>
</dbReference>
<evidence type="ECO:0000313" key="2">
    <source>
        <dbReference type="EMBL" id="PIC43739.1"/>
    </source>
</evidence>
<feature type="compositionally biased region" description="Basic and acidic residues" evidence="1">
    <location>
        <begin position="46"/>
        <end position="73"/>
    </location>
</feature>
<keyword evidence="3" id="KW-1185">Reference proteome</keyword>
<proteinExistence type="predicted"/>
<evidence type="ECO:0000256" key="1">
    <source>
        <dbReference type="SAM" id="MobiDB-lite"/>
    </source>
</evidence>
<protein>
    <submittedName>
        <fullName evidence="2">Uncharacterized protein</fullName>
    </submittedName>
</protein>
<name>A0A2G5UW64_9PELO</name>
<comment type="caution">
    <text evidence="2">The sequence shown here is derived from an EMBL/GenBank/DDBJ whole genome shotgun (WGS) entry which is preliminary data.</text>
</comment>
<accession>A0A2G5UW64</accession>
<sequence length="112" mass="13231">MLIRIITDFFYPTNNKIYKESMHQSRPGSRPTTTSSPDNPGVRRGIYKDQRQVDHHHLSNPDANEDQREEVHHHLNSMDVHEDQNQEHHRPALSCCRDVTVTRYPWCLTDDQ</sequence>
<feature type="compositionally biased region" description="Low complexity" evidence="1">
    <location>
        <begin position="25"/>
        <end position="37"/>
    </location>
</feature>